<gene>
    <name evidence="2" type="ORF">G7Y82_02505</name>
</gene>
<dbReference type="Gene3D" id="3.30.700.10">
    <property type="entry name" value="Glycoprotein, Type 4 Pilin"/>
    <property type="match status" value="1"/>
</dbReference>
<dbReference type="EMBL" id="JAAVXB010000001">
    <property type="protein sequence ID" value="NKF21172.1"/>
    <property type="molecule type" value="Genomic_DNA"/>
</dbReference>
<name>A0A970B3F2_9GAMM</name>
<accession>A0A970B3F2</accession>
<keyword evidence="1" id="KW-1133">Transmembrane helix</keyword>
<reference evidence="2" key="1">
    <citation type="submission" date="2020-03" db="EMBL/GenBank/DDBJ databases">
        <title>Solimonas marina sp. nov., isolated from deep seawater of the Pacific Ocean.</title>
        <authorList>
            <person name="Liu X."/>
            <person name="Lai Q."/>
            <person name="Sun F."/>
            <person name="Gai Y."/>
            <person name="Li G."/>
            <person name="Shao Z."/>
        </authorList>
    </citation>
    <scope>NUCLEOTIDE SEQUENCE</scope>
    <source>
        <strain evidence="2">C16B3</strain>
    </source>
</reference>
<keyword evidence="1" id="KW-0472">Membrane</keyword>
<dbReference type="InterPro" id="IPR012902">
    <property type="entry name" value="N_methyl_site"/>
</dbReference>
<dbReference type="SUPFAM" id="SSF54523">
    <property type="entry name" value="Pili subunits"/>
    <property type="match status" value="1"/>
</dbReference>
<proteinExistence type="predicted"/>
<dbReference type="Proteomes" id="UP000653472">
    <property type="component" value="Unassembled WGS sequence"/>
</dbReference>
<dbReference type="InterPro" id="IPR045584">
    <property type="entry name" value="Pilin-like"/>
</dbReference>
<evidence type="ECO:0000256" key="1">
    <source>
        <dbReference type="SAM" id="Phobius"/>
    </source>
</evidence>
<dbReference type="Pfam" id="PF07963">
    <property type="entry name" value="N_methyl"/>
    <property type="match status" value="1"/>
</dbReference>
<dbReference type="NCBIfam" id="TIGR02532">
    <property type="entry name" value="IV_pilin_GFxxxE"/>
    <property type="match status" value="1"/>
</dbReference>
<keyword evidence="3" id="KW-1185">Reference proteome</keyword>
<dbReference type="PROSITE" id="PS00409">
    <property type="entry name" value="PROKAR_NTER_METHYL"/>
    <property type="match status" value="1"/>
</dbReference>
<dbReference type="AlphaFoldDB" id="A0A970B3F2"/>
<organism evidence="2 3">
    <name type="scientific">Solimonas marina</name>
    <dbReference type="NCBI Taxonomy" id="2714601"/>
    <lineage>
        <taxon>Bacteria</taxon>
        <taxon>Pseudomonadati</taxon>
        <taxon>Pseudomonadota</taxon>
        <taxon>Gammaproteobacteria</taxon>
        <taxon>Nevskiales</taxon>
        <taxon>Nevskiaceae</taxon>
        <taxon>Solimonas</taxon>
    </lineage>
</organism>
<sequence>MVTRRAAAGFTLIELMIVIAIVGLMLVLGAPLTRAWVVSTQLHDAQAQIGQAYARGKAMALRNPGGVSDSLAATIVCLSGTTLSLYAASDSNTAAACSGTATWSTEIADSVSVQAPSGTAFTCVAFDNRSRAISASASDGGNSCSTGNGFTLTKESGTVTAAYY</sequence>
<dbReference type="RefSeq" id="WP_168146407.1">
    <property type="nucleotide sequence ID" value="NZ_JAAVXB010000001.1"/>
</dbReference>
<keyword evidence="1" id="KW-0812">Transmembrane</keyword>
<feature type="transmembrane region" description="Helical" evidence="1">
    <location>
        <begin position="12"/>
        <end position="32"/>
    </location>
</feature>
<evidence type="ECO:0000313" key="3">
    <source>
        <dbReference type="Proteomes" id="UP000653472"/>
    </source>
</evidence>
<evidence type="ECO:0000313" key="2">
    <source>
        <dbReference type="EMBL" id="NKF21172.1"/>
    </source>
</evidence>
<protein>
    <submittedName>
        <fullName evidence="2">Prepilin-type N-terminal cleavage/methylation domain-containing protein</fullName>
    </submittedName>
</protein>
<comment type="caution">
    <text evidence="2">The sequence shown here is derived from an EMBL/GenBank/DDBJ whole genome shotgun (WGS) entry which is preliminary data.</text>
</comment>